<organism evidence="2 3">
    <name type="scientific">Lysobacter hankyongensis</name>
    <dbReference type="NCBI Taxonomy" id="1176535"/>
    <lineage>
        <taxon>Bacteria</taxon>
        <taxon>Pseudomonadati</taxon>
        <taxon>Pseudomonadota</taxon>
        <taxon>Gammaproteobacteria</taxon>
        <taxon>Lysobacterales</taxon>
        <taxon>Lysobacteraceae</taxon>
        <taxon>Lysobacter</taxon>
    </lineage>
</organism>
<dbReference type="InterPro" id="IPR010982">
    <property type="entry name" value="Lambda_DNA-bd_dom_sf"/>
</dbReference>
<sequence length="94" mass="10159">MTQQKLATAVGMSRASIANIECGRQNVLLHHLYRFAEALKMSNAADLLPTAVGSSRLDTELLGVPFADQNISEQTKAVMSELVSKALSQRKSKA</sequence>
<name>A0ABP9BJI8_9GAMM</name>
<comment type="caution">
    <text evidence="2">The sequence shown here is derived from an EMBL/GenBank/DDBJ whole genome shotgun (WGS) entry which is preliminary data.</text>
</comment>
<dbReference type="Gene3D" id="1.10.260.40">
    <property type="entry name" value="lambda repressor-like DNA-binding domains"/>
    <property type="match status" value="1"/>
</dbReference>
<dbReference type="EMBL" id="BAABJE010000010">
    <property type="protein sequence ID" value="GAA4795850.1"/>
    <property type="molecule type" value="Genomic_DNA"/>
</dbReference>
<dbReference type="Pfam" id="PF01381">
    <property type="entry name" value="HTH_3"/>
    <property type="match status" value="1"/>
</dbReference>
<gene>
    <name evidence="2" type="ORF">GCM10023307_22130</name>
</gene>
<dbReference type="InterPro" id="IPR001387">
    <property type="entry name" value="Cro/C1-type_HTH"/>
</dbReference>
<dbReference type="SUPFAM" id="SSF47413">
    <property type="entry name" value="lambda repressor-like DNA-binding domains"/>
    <property type="match status" value="1"/>
</dbReference>
<dbReference type="PROSITE" id="PS50943">
    <property type="entry name" value="HTH_CROC1"/>
    <property type="match status" value="1"/>
</dbReference>
<evidence type="ECO:0000313" key="2">
    <source>
        <dbReference type="EMBL" id="GAA4795850.1"/>
    </source>
</evidence>
<evidence type="ECO:0000259" key="1">
    <source>
        <dbReference type="PROSITE" id="PS50943"/>
    </source>
</evidence>
<evidence type="ECO:0000313" key="3">
    <source>
        <dbReference type="Proteomes" id="UP001499959"/>
    </source>
</evidence>
<dbReference type="CDD" id="cd00093">
    <property type="entry name" value="HTH_XRE"/>
    <property type="match status" value="1"/>
</dbReference>
<reference evidence="3" key="1">
    <citation type="journal article" date="2019" name="Int. J. Syst. Evol. Microbiol.">
        <title>The Global Catalogue of Microorganisms (GCM) 10K type strain sequencing project: providing services to taxonomists for standard genome sequencing and annotation.</title>
        <authorList>
            <consortium name="The Broad Institute Genomics Platform"/>
            <consortium name="The Broad Institute Genome Sequencing Center for Infectious Disease"/>
            <person name="Wu L."/>
            <person name="Ma J."/>
        </authorList>
    </citation>
    <scope>NUCLEOTIDE SEQUENCE [LARGE SCALE GENOMIC DNA]</scope>
    <source>
        <strain evidence="3">JCM 18204</strain>
    </source>
</reference>
<dbReference type="Proteomes" id="UP001499959">
    <property type="component" value="Unassembled WGS sequence"/>
</dbReference>
<feature type="domain" description="HTH cro/C1-type" evidence="1">
    <location>
        <begin position="1"/>
        <end position="47"/>
    </location>
</feature>
<keyword evidence="3" id="KW-1185">Reference proteome</keyword>
<accession>A0ABP9BJI8</accession>
<protein>
    <recommendedName>
        <fullName evidence="1">HTH cro/C1-type domain-containing protein</fullName>
    </recommendedName>
</protein>
<proteinExistence type="predicted"/>